<comment type="cofactor">
    <cofactor evidence="2">
        <name>Mg(2+)</name>
        <dbReference type="ChEBI" id="CHEBI:18420"/>
    </cofactor>
    <text evidence="2">Binds 2 magnesium ions per subunit.</text>
</comment>
<dbReference type="PANTHER" id="PTHR11076">
    <property type="entry name" value="DNA REPAIR POLYMERASE UMUC / TRANSFERASE FAMILY MEMBER"/>
    <property type="match status" value="1"/>
</dbReference>
<dbReference type="InterPro" id="IPR024728">
    <property type="entry name" value="PolY_HhH_motif"/>
</dbReference>
<dbReference type="AlphaFoldDB" id="A0A1F5X2I1"/>
<keyword evidence="2" id="KW-0234">DNA repair</keyword>
<dbReference type="EC" id="2.7.7.7" evidence="2"/>
<dbReference type="GO" id="GO:0003887">
    <property type="term" value="F:DNA-directed DNA polymerase activity"/>
    <property type="evidence" value="ECO:0007669"/>
    <property type="project" value="UniProtKB-UniRule"/>
</dbReference>
<dbReference type="GO" id="GO:0005737">
    <property type="term" value="C:cytoplasm"/>
    <property type="evidence" value="ECO:0007669"/>
    <property type="project" value="UniProtKB-SubCell"/>
</dbReference>
<dbReference type="GO" id="GO:0006281">
    <property type="term" value="P:DNA repair"/>
    <property type="evidence" value="ECO:0007669"/>
    <property type="project" value="UniProtKB-UniRule"/>
</dbReference>
<proteinExistence type="inferred from homology"/>
<dbReference type="Pfam" id="PF11798">
    <property type="entry name" value="IMS_HHH"/>
    <property type="match status" value="1"/>
</dbReference>
<dbReference type="HAMAP" id="MF_01113">
    <property type="entry name" value="DNApol_IV"/>
    <property type="match status" value="1"/>
</dbReference>
<keyword evidence="2" id="KW-0479">Metal-binding</keyword>
<dbReference type="InterPro" id="IPR022880">
    <property type="entry name" value="DNApol_IV"/>
</dbReference>
<evidence type="ECO:0000256" key="1">
    <source>
        <dbReference type="ARBA" id="ARBA00010945"/>
    </source>
</evidence>
<dbReference type="Proteomes" id="UP000178046">
    <property type="component" value="Unassembled WGS sequence"/>
</dbReference>
<feature type="domain" description="UmuC" evidence="3">
    <location>
        <begin position="4"/>
        <end position="205"/>
    </location>
</feature>
<dbReference type="PROSITE" id="PS50173">
    <property type="entry name" value="UMUC"/>
    <property type="match status" value="1"/>
</dbReference>
<dbReference type="Pfam" id="PF00817">
    <property type="entry name" value="IMS"/>
    <property type="match status" value="1"/>
</dbReference>
<comment type="subcellular location">
    <subcellularLocation>
        <location evidence="2">Cytoplasm</location>
    </subcellularLocation>
</comment>
<evidence type="ECO:0000256" key="2">
    <source>
        <dbReference type="HAMAP-Rule" id="MF_01113"/>
    </source>
</evidence>
<feature type="site" description="Substrate discrimination" evidence="2">
    <location>
        <position position="13"/>
    </location>
</feature>
<dbReference type="GO" id="GO:0003684">
    <property type="term" value="F:damaged DNA binding"/>
    <property type="evidence" value="ECO:0007669"/>
    <property type="project" value="InterPro"/>
</dbReference>
<dbReference type="Pfam" id="PF11799">
    <property type="entry name" value="IMS_C"/>
    <property type="match status" value="1"/>
</dbReference>
<comment type="catalytic activity">
    <reaction evidence="2">
        <text>DNA(n) + a 2'-deoxyribonucleoside 5'-triphosphate = DNA(n+1) + diphosphate</text>
        <dbReference type="Rhea" id="RHEA:22508"/>
        <dbReference type="Rhea" id="RHEA-COMP:17339"/>
        <dbReference type="Rhea" id="RHEA-COMP:17340"/>
        <dbReference type="ChEBI" id="CHEBI:33019"/>
        <dbReference type="ChEBI" id="CHEBI:61560"/>
        <dbReference type="ChEBI" id="CHEBI:173112"/>
        <dbReference type="EC" id="2.7.7.7"/>
    </reaction>
</comment>
<comment type="caution">
    <text evidence="4">The sequence shown here is derived from an EMBL/GenBank/DDBJ whole genome shotgun (WGS) entry which is preliminary data.</text>
</comment>
<dbReference type="InterPro" id="IPR050116">
    <property type="entry name" value="DNA_polymerase-Y"/>
</dbReference>
<comment type="similarity">
    <text evidence="1 2">Belongs to the DNA polymerase type-Y family.</text>
</comment>
<keyword evidence="2" id="KW-0963">Cytoplasm</keyword>
<protein>
    <recommendedName>
        <fullName evidence="2">DNA polymerase IV</fullName>
        <shortName evidence="2">Pol IV</shortName>
        <ecNumber evidence="2">2.7.7.7</ecNumber>
    </recommendedName>
</protein>
<keyword evidence="2" id="KW-0227">DNA damage</keyword>
<reference evidence="4 5" key="1">
    <citation type="journal article" date="2016" name="Nat. Commun.">
        <title>Thousands of microbial genomes shed light on interconnected biogeochemical processes in an aquifer system.</title>
        <authorList>
            <person name="Anantharaman K."/>
            <person name="Brown C.T."/>
            <person name="Hug L.A."/>
            <person name="Sharon I."/>
            <person name="Castelle C.J."/>
            <person name="Probst A.J."/>
            <person name="Thomas B.C."/>
            <person name="Singh A."/>
            <person name="Wilkins M.J."/>
            <person name="Karaoz U."/>
            <person name="Brodie E.L."/>
            <person name="Williams K.H."/>
            <person name="Hubbard S.S."/>
            <person name="Banfield J.F."/>
        </authorList>
    </citation>
    <scope>NUCLEOTIDE SEQUENCE [LARGE SCALE GENOMIC DNA]</scope>
</reference>
<dbReference type="InterPro" id="IPR017961">
    <property type="entry name" value="DNA_pol_Y-fam_little_finger"/>
</dbReference>
<dbReference type="NCBIfam" id="NF002677">
    <property type="entry name" value="PRK02406.1"/>
    <property type="match status" value="1"/>
</dbReference>
<dbReference type="Gene3D" id="3.30.70.270">
    <property type="match status" value="1"/>
</dbReference>
<dbReference type="GO" id="GO:0042276">
    <property type="term" value="P:error-prone translesion synthesis"/>
    <property type="evidence" value="ECO:0007669"/>
    <property type="project" value="TreeGrafter"/>
</dbReference>
<keyword evidence="2" id="KW-0239">DNA-directed DNA polymerase</keyword>
<dbReference type="PANTHER" id="PTHR11076:SF33">
    <property type="entry name" value="DNA POLYMERASE KAPPA"/>
    <property type="match status" value="1"/>
</dbReference>
<accession>A0A1F5X2I1</accession>
<gene>
    <name evidence="2" type="primary">dinB</name>
    <name evidence="4" type="ORF">A2924_03145</name>
</gene>
<feature type="binding site" evidence="2">
    <location>
        <position position="114"/>
    </location>
    <ligand>
        <name>Mg(2+)</name>
        <dbReference type="ChEBI" id="CHEBI:18420"/>
    </ligand>
</feature>
<dbReference type="InterPro" id="IPR043502">
    <property type="entry name" value="DNA/RNA_pol_sf"/>
</dbReference>
<feature type="binding site" evidence="2">
    <location>
        <position position="8"/>
    </location>
    <ligand>
        <name>Mg(2+)</name>
        <dbReference type="ChEBI" id="CHEBI:18420"/>
    </ligand>
</feature>
<dbReference type="SUPFAM" id="SSF56672">
    <property type="entry name" value="DNA/RNA polymerases"/>
    <property type="match status" value="1"/>
</dbReference>
<comment type="function">
    <text evidence="2">Poorly processive, error-prone DNA polymerase involved in untargeted mutagenesis. Copies undamaged DNA at stalled replication forks, which arise in vivo from mismatched or misaligned primer ends. These misaligned primers can be extended by PolIV. Exhibits no 3'-5' exonuclease (proofreading) activity. May be involved in translesional synthesis, in conjunction with the beta clamp from PolIII.</text>
</comment>
<evidence type="ECO:0000313" key="5">
    <source>
        <dbReference type="Proteomes" id="UP000178046"/>
    </source>
</evidence>
<dbReference type="Gene3D" id="1.10.150.20">
    <property type="entry name" value="5' to 3' exonuclease, C-terminal subdomain"/>
    <property type="match status" value="1"/>
</dbReference>
<keyword evidence="2" id="KW-0238">DNA-binding</keyword>
<comment type="subunit">
    <text evidence="2">Monomer.</text>
</comment>
<dbReference type="Gene3D" id="3.40.1170.60">
    <property type="match status" value="1"/>
</dbReference>
<dbReference type="InterPro" id="IPR036775">
    <property type="entry name" value="DNA_pol_Y-fam_lit_finger_sf"/>
</dbReference>
<dbReference type="InterPro" id="IPR001126">
    <property type="entry name" value="UmuC"/>
</dbReference>
<evidence type="ECO:0000313" key="4">
    <source>
        <dbReference type="EMBL" id="OGF82102.1"/>
    </source>
</evidence>
<keyword evidence="2" id="KW-0515">Mutator protein</keyword>
<dbReference type="GO" id="GO:0006261">
    <property type="term" value="P:DNA-templated DNA replication"/>
    <property type="evidence" value="ECO:0007669"/>
    <property type="project" value="UniProtKB-UniRule"/>
</dbReference>
<dbReference type="Gene3D" id="3.30.1490.100">
    <property type="entry name" value="DNA polymerase, Y-family, little finger domain"/>
    <property type="match status" value="1"/>
</dbReference>
<keyword evidence="2" id="KW-0548">Nucleotidyltransferase</keyword>
<feature type="active site" evidence="2">
    <location>
        <position position="115"/>
    </location>
</feature>
<evidence type="ECO:0000259" key="3">
    <source>
        <dbReference type="PROSITE" id="PS50173"/>
    </source>
</evidence>
<name>A0A1F5X2I1_9BACT</name>
<dbReference type="EMBL" id="MFIA01000029">
    <property type="protein sequence ID" value="OGF82102.1"/>
    <property type="molecule type" value="Genomic_DNA"/>
</dbReference>
<keyword evidence="2" id="KW-0460">Magnesium</keyword>
<keyword evidence="2" id="KW-0235">DNA replication</keyword>
<sequence>MRIIGHLDMDAFFAAVEERDRPELKGLPIVVGADPDGGYGRGVVSTANYKAREYGIHSALPISRAWRLSEEAKKTGRPGAIFLRGNFEKYEKVSGSIMEIIKKYSPTVEQASVDEAYFDLTWKPSSQVGARLPSDWLSAETIAKKIKQEILQKEKLTSSIGIGPNKLIAKIASDFKKPDGLTAVREEDAEKFLEPMGVRKIPGIGPKTEEVLAARNIFLIKDIKKLSKEELIDMLGKWGESLYDKARGRDESPLVTEWIEKSIGEQETFQKDTLETDFLLKTLDCLCEDVFGRFKLARNAAHSVAGGKSEFESFRAITITVRFADFETKTRARTVKEPVSDLKILEREALKLFMPFLDKRENPSGKKIRLLGVRVEKLL</sequence>
<dbReference type="InterPro" id="IPR043128">
    <property type="entry name" value="Rev_trsase/Diguanyl_cyclase"/>
</dbReference>
<dbReference type="GO" id="GO:0000287">
    <property type="term" value="F:magnesium ion binding"/>
    <property type="evidence" value="ECO:0007669"/>
    <property type="project" value="UniProtKB-UniRule"/>
</dbReference>
<dbReference type="CDD" id="cd03586">
    <property type="entry name" value="PolY_Pol_IV_kappa"/>
    <property type="match status" value="1"/>
</dbReference>
<keyword evidence="2" id="KW-0808">Transferase</keyword>
<organism evidence="4 5">
    <name type="scientific">Candidatus Giovannonibacteria bacterium RIFCSPLOWO2_01_FULL_44_16</name>
    <dbReference type="NCBI Taxonomy" id="1798348"/>
    <lineage>
        <taxon>Bacteria</taxon>
        <taxon>Candidatus Giovannoniibacteriota</taxon>
    </lineage>
</organism>
<dbReference type="SUPFAM" id="SSF100879">
    <property type="entry name" value="Lesion bypass DNA polymerase (Y-family), little finger domain"/>
    <property type="match status" value="1"/>
</dbReference>